<evidence type="ECO:0000256" key="5">
    <source>
        <dbReference type="ARBA" id="ARBA00022912"/>
    </source>
</evidence>
<keyword evidence="5" id="KW-0904">Protein phosphatase</keyword>
<dbReference type="InterPro" id="IPR006186">
    <property type="entry name" value="Ser/Thr-sp_prot-phosphatase"/>
</dbReference>
<evidence type="ECO:0000256" key="4">
    <source>
        <dbReference type="ARBA" id="ARBA00022801"/>
    </source>
</evidence>
<dbReference type="PRINTS" id="PR00114">
    <property type="entry name" value="STPHPHTASE"/>
</dbReference>
<dbReference type="InterPro" id="IPR004843">
    <property type="entry name" value="Calcineurin-like_PHP"/>
</dbReference>
<dbReference type="Gene3D" id="3.60.21.10">
    <property type="match status" value="1"/>
</dbReference>
<name>A0A1J4KAL1_9EUKA</name>
<keyword evidence="6" id="KW-0464">Manganese</keyword>
<organism evidence="10 11">
    <name type="scientific">Tritrichomonas foetus</name>
    <dbReference type="NCBI Taxonomy" id="1144522"/>
    <lineage>
        <taxon>Eukaryota</taxon>
        <taxon>Metamonada</taxon>
        <taxon>Parabasalia</taxon>
        <taxon>Tritrichomonadida</taxon>
        <taxon>Tritrichomonadidae</taxon>
        <taxon>Tritrichomonas</taxon>
    </lineage>
</organism>
<accession>A0A1J4KAL1</accession>
<dbReference type="PANTHER" id="PTHR11668:SF300">
    <property type="entry name" value="SERINE_THREONINE-PROTEIN PHOSPHATASE"/>
    <property type="match status" value="1"/>
</dbReference>
<dbReference type="PANTHER" id="PTHR11668">
    <property type="entry name" value="SERINE/THREONINE PROTEIN PHOSPHATASE"/>
    <property type="match status" value="1"/>
</dbReference>
<dbReference type="OrthoDB" id="10595414at2759"/>
<evidence type="ECO:0000256" key="2">
    <source>
        <dbReference type="ARBA" id="ARBA00013081"/>
    </source>
</evidence>
<dbReference type="GO" id="GO:0005737">
    <property type="term" value="C:cytoplasm"/>
    <property type="evidence" value="ECO:0007669"/>
    <property type="project" value="TreeGrafter"/>
</dbReference>
<dbReference type="SUPFAM" id="SSF56300">
    <property type="entry name" value="Metallo-dependent phosphatases"/>
    <property type="match status" value="1"/>
</dbReference>
<comment type="cofactor">
    <cofactor evidence="1">
        <name>Mn(2+)</name>
        <dbReference type="ChEBI" id="CHEBI:29035"/>
    </cofactor>
</comment>
<keyword evidence="11" id="KW-1185">Reference proteome</keyword>
<dbReference type="GO" id="GO:0046872">
    <property type="term" value="F:metal ion binding"/>
    <property type="evidence" value="ECO:0007669"/>
    <property type="project" value="UniProtKB-KW"/>
</dbReference>
<dbReference type="SMART" id="SM00156">
    <property type="entry name" value="PP2Ac"/>
    <property type="match status" value="1"/>
</dbReference>
<gene>
    <name evidence="10" type="ORF">TRFO_25516</name>
</gene>
<dbReference type="RefSeq" id="XP_068359621.1">
    <property type="nucleotide sequence ID" value="XM_068504410.1"/>
</dbReference>
<dbReference type="GO" id="GO:0004722">
    <property type="term" value="F:protein serine/threonine phosphatase activity"/>
    <property type="evidence" value="ECO:0007669"/>
    <property type="project" value="UniProtKB-EC"/>
</dbReference>
<sequence>MIPSQISVIYSDVISQCNGDISNLGTVVPIPCFTESILDELCVIAINHLKVLPSLLLIDNDLVIVGDIYGNLHNLLHILMKFGFPPSTRYLFLGNYVDYGNYSLEVATLLLSLSCAYPDHVFLLKGESESFGLQVYQGFYQEVVSQFGNPQLWSKFINVFEYLPVATLIQQSILCAQMGILERYSSIGEISVQMRPLRIPKLADAFTVATSQMKNVFSEDSANEIADKYNTGFIVSGSCPVGESIAGYADGRIYAISACESAAEITVLPIFIGHENDFSSFESIEACKREDSKFSMKEVVTNARKKISIVIPKTISSSLLNKKITPQRFRKVSENKSMQMIVQ</sequence>
<dbReference type="Proteomes" id="UP000179807">
    <property type="component" value="Unassembled WGS sequence"/>
</dbReference>
<evidence type="ECO:0000256" key="3">
    <source>
        <dbReference type="ARBA" id="ARBA00022723"/>
    </source>
</evidence>
<comment type="catalytic activity">
    <reaction evidence="7">
        <text>O-phospho-L-seryl-[protein] + H2O = L-seryl-[protein] + phosphate</text>
        <dbReference type="Rhea" id="RHEA:20629"/>
        <dbReference type="Rhea" id="RHEA-COMP:9863"/>
        <dbReference type="Rhea" id="RHEA-COMP:11604"/>
        <dbReference type="ChEBI" id="CHEBI:15377"/>
        <dbReference type="ChEBI" id="CHEBI:29999"/>
        <dbReference type="ChEBI" id="CHEBI:43474"/>
        <dbReference type="ChEBI" id="CHEBI:83421"/>
        <dbReference type="EC" id="3.1.3.16"/>
    </reaction>
</comment>
<feature type="domain" description="Serine/threonine specific protein phosphatases" evidence="9">
    <location>
        <begin position="33"/>
        <end position="314"/>
    </location>
</feature>
<dbReference type="AlphaFoldDB" id="A0A1J4KAL1"/>
<evidence type="ECO:0000256" key="6">
    <source>
        <dbReference type="ARBA" id="ARBA00023211"/>
    </source>
</evidence>
<reference evidence="10" key="1">
    <citation type="submission" date="2016-10" db="EMBL/GenBank/DDBJ databases">
        <authorList>
            <person name="Benchimol M."/>
            <person name="Almeida L.G."/>
            <person name="Vasconcelos A.T."/>
            <person name="Perreira-Neves A."/>
            <person name="Rosa I.A."/>
            <person name="Tasca T."/>
            <person name="Bogo M.R."/>
            <person name="de Souza W."/>
        </authorList>
    </citation>
    <scope>NUCLEOTIDE SEQUENCE [LARGE SCALE GENOMIC DNA]</scope>
    <source>
        <strain evidence="10">K</strain>
    </source>
</reference>
<dbReference type="EC" id="3.1.3.16" evidence="2"/>
<keyword evidence="4" id="KW-0378">Hydrolase</keyword>
<dbReference type="VEuPathDB" id="TrichDB:TRFO_25516"/>
<evidence type="ECO:0000256" key="7">
    <source>
        <dbReference type="ARBA" id="ARBA00047761"/>
    </source>
</evidence>
<dbReference type="GeneID" id="94839114"/>
<protein>
    <recommendedName>
        <fullName evidence="2">protein-serine/threonine phosphatase</fullName>
        <ecNumber evidence="2">3.1.3.16</ecNumber>
    </recommendedName>
</protein>
<proteinExistence type="predicted"/>
<evidence type="ECO:0000256" key="8">
    <source>
        <dbReference type="ARBA" id="ARBA00048336"/>
    </source>
</evidence>
<evidence type="ECO:0000313" key="11">
    <source>
        <dbReference type="Proteomes" id="UP000179807"/>
    </source>
</evidence>
<evidence type="ECO:0000256" key="1">
    <source>
        <dbReference type="ARBA" id="ARBA00001936"/>
    </source>
</evidence>
<evidence type="ECO:0000313" key="10">
    <source>
        <dbReference type="EMBL" id="OHT06485.1"/>
    </source>
</evidence>
<comment type="catalytic activity">
    <reaction evidence="8">
        <text>O-phospho-L-threonyl-[protein] + H2O = L-threonyl-[protein] + phosphate</text>
        <dbReference type="Rhea" id="RHEA:47004"/>
        <dbReference type="Rhea" id="RHEA-COMP:11060"/>
        <dbReference type="Rhea" id="RHEA-COMP:11605"/>
        <dbReference type="ChEBI" id="CHEBI:15377"/>
        <dbReference type="ChEBI" id="CHEBI:30013"/>
        <dbReference type="ChEBI" id="CHEBI:43474"/>
        <dbReference type="ChEBI" id="CHEBI:61977"/>
        <dbReference type="EC" id="3.1.3.16"/>
    </reaction>
</comment>
<dbReference type="EMBL" id="MLAK01000725">
    <property type="protein sequence ID" value="OHT06485.1"/>
    <property type="molecule type" value="Genomic_DNA"/>
</dbReference>
<comment type="caution">
    <text evidence="10">The sequence shown here is derived from an EMBL/GenBank/DDBJ whole genome shotgun (WGS) entry which is preliminary data.</text>
</comment>
<dbReference type="InterPro" id="IPR029052">
    <property type="entry name" value="Metallo-depent_PP-like"/>
</dbReference>
<dbReference type="Pfam" id="PF00149">
    <property type="entry name" value="Metallophos"/>
    <property type="match status" value="1"/>
</dbReference>
<keyword evidence="3" id="KW-0479">Metal-binding</keyword>
<dbReference type="GO" id="GO:0005634">
    <property type="term" value="C:nucleus"/>
    <property type="evidence" value="ECO:0007669"/>
    <property type="project" value="TreeGrafter"/>
</dbReference>
<evidence type="ECO:0000259" key="9">
    <source>
        <dbReference type="SMART" id="SM00156"/>
    </source>
</evidence>
<dbReference type="InterPro" id="IPR050341">
    <property type="entry name" value="PP1_catalytic_subunit"/>
</dbReference>